<name>X2KWM2_9BACT</name>
<dbReference type="Pfam" id="PF23598">
    <property type="entry name" value="LRR_14"/>
    <property type="match status" value="1"/>
</dbReference>
<evidence type="ECO:0000256" key="1">
    <source>
        <dbReference type="ARBA" id="ARBA00022737"/>
    </source>
</evidence>
<feature type="domain" description="Disease resistance R13L4/SHOC-2-like LRR" evidence="2">
    <location>
        <begin position="54"/>
        <end position="165"/>
    </location>
</feature>
<dbReference type="PANTHER" id="PTHR45752:SF187">
    <property type="entry name" value="LEUCINE-RICH REPEAT AND IQ DOMAIN-CONTAINING PROTEIN 4"/>
    <property type="match status" value="1"/>
</dbReference>
<evidence type="ECO:0000313" key="3">
    <source>
        <dbReference type="EMBL" id="AHN85649.1"/>
    </source>
</evidence>
<evidence type="ECO:0000259" key="2">
    <source>
        <dbReference type="Pfam" id="PF23598"/>
    </source>
</evidence>
<dbReference type="Gene3D" id="3.80.10.10">
    <property type="entry name" value="Ribonuclease Inhibitor"/>
    <property type="match status" value="1"/>
</dbReference>
<sequence>MRQRPRSQCTLHGMYGADLSRGPLDLTALRDVAAIELHAVDVEPDALAAALVALRDVRGLKTLRLRSRVRALPPALTELRGLQQLELIDAELPGLPTSIAELTRLRSLRLELFHLASLPRSFSGLTRLRELYIDSHHLSRLPDNLRALQELRSLTLLLRHVYVHDWERPAHFRPRFEQSLEELFALLADLPALTSLTLGEPDNAWHPDRVFDRLPGEFAGLHALEELTLRSIVGRLAMPPGLVMPSVRRIDDSRYDIAATEAELRAMFPNAILPDDAP</sequence>
<accession>X2KWM2</accession>
<organism evidence="3">
    <name type="scientific">Nannocystis pusilla</name>
    <dbReference type="NCBI Taxonomy" id="889268"/>
    <lineage>
        <taxon>Bacteria</taxon>
        <taxon>Pseudomonadati</taxon>
        <taxon>Myxococcota</taxon>
        <taxon>Polyangia</taxon>
        <taxon>Nannocystales</taxon>
        <taxon>Nannocystaceae</taxon>
        <taxon>Nannocystis</taxon>
    </lineage>
</organism>
<dbReference type="InterPro" id="IPR032675">
    <property type="entry name" value="LRR_dom_sf"/>
</dbReference>
<dbReference type="InterPro" id="IPR055414">
    <property type="entry name" value="LRR_R13L4/SHOC2-like"/>
</dbReference>
<dbReference type="AlphaFoldDB" id="X2KWM2"/>
<protein>
    <recommendedName>
        <fullName evidence="2">Disease resistance R13L4/SHOC-2-like LRR domain-containing protein</fullName>
    </recommendedName>
</protein>
<proteinExistence type="predicted"/>
<dbReference type="PANTHER" id="PTHR45752">
    <property type="entry name" value="LEUCINE-RICH REPEAT-CONTAINING"/>
    <property type="match status" value="1"/>
</dbReference>
<reference evidence="3" key="1">
    <citation type="journal article" date="2014" name="ChemBioChem">
        <title>Biosynthesis of phenylnannolone A, a MDR reversal agent from the halotolerant myxobacterium Nannocystis pusilla B150.</title>
        <authorList>
            <person name="Bouhired S.M."/>
            <person name="Cruesemann M."/>
            <person name="Almeida C."/>
            <person name="Weber T."/>
            <person name="Piel J."/>
            <person name="Schaeberle T.F."/>
            <person name="Koenig G.M."/>
        </authorList>
    </citation>
    <scope>NUCLEOTIDE SEQUENCE</scope>
    <source>
        <strain evidence="3">B150</strain>
    </source>
</reference>
<dbReference type="SUPFAM" id="SSF52047">
    <property type="entry name" value="RNI-like"/>
    <property type="match status" value="1"/>
</dbReference>
<dbReference type="EMBL" id="KF739396">
    <property type="protein sequence ID" value="AHN85649.1"/>
    <property type="molecule type" value="Genomic_DNA"/>
</dbReference>
<keyword evidence="1" id="KW-0677">Repeat</keyword>
<dbReference type="InterPro" id="IPR050715">
    <property type="entry name" value="LRR-SigEffector_domain"/>
</dbReference>